<reference evidence="1 2" key="1">
    <citation type="submission" date="2021-01" db="EMBL/GenBank/DDBJ databases">
        <title>Whole genome shotgun sequence of Microbispora amethystogenes NBRC 101907.</title>
        <authorList>
            <person name="Komaki H."/>
            <person name="Tamura T."/>
        </authorList>
    </citation>
    <scope>NUCLEOTIDE SEQUENCE [LARGE SCALE GENOMIC DNA]</scope>
    <source>
        <strain evidence="1 2">NBRC 101907</strain>
    </source>
</reference>
<dbReference type="EMBL" id="BOOB01000001">
    <property type="protein sequence ID" value="GIH29878.1"/>
    <property type="molecule type" value="Genomic_DNA"/>
</dbReference>
<keyword evidence="2" id="KW-1185">Reference proteome</keyword>
<comment type="caution">
    <text evidence="1">The sequence shown here is derived from an EMBL/GenBank/DDBJ whole genome shotgun (WGS) entry which is preliminary data.</text>
</comment>
<protein>
    <recommendedName>
        <fullName evidence="3">4Fe-4S Wbl-type domain-containing protein</fullName>
    </recommendedName>
</protein>
<gene>
    <name evidence="1" type="ORF">Mam01_00420</name>
</gene>
<accession>A0ABQ4F517</accession>
<sequence>MSGRRSDPDELLLSCPGLHLPPEQPDCVRLRWLPEARRTASVRVIRHTCDDCRDVSYELCAAGGLMFIRRTDRTKGTPKVRETERLVTCRVHEMWQALLLGSAR</sequence>
<name>A0ABQ4F517_9ACTN</name>
<evidence type="ECO:0000313" key="2">
    <source>
        <dbReference type="Proteomes" id="UP000651728"/>
    </source>
</evidence>
<organism evidence="1 2">
    <name type="scientific">Microbispora amethystogenes</name>
    <dbReference type="NCBI Taxonomy" id="1427754"/>
    <lineage>
        <taxon>Bacteria</taxon>
        <taxon>Bacillati</taxon>
        <taxon>Actinomycetota</taxon>
        <taxon>Actinomycetes</taxon>
        <taxon>Streptosporangiales</taxon>
        <taxon>Streptosporangiaceae</taxon>
        <taxon>Microbispora</taxon>
    </lineage>
</organism>
<proteinExistence type="predicted"/>
<evidence type="ECO:0000313" key="1">
    <source>
        <dbReference type="EMBL" id="GIH29878.1"/>
    </source>
</evidence>
<dbReference type="Proteomes" id="UP000651728">
    <property type="component" value="Unassembled WGS sequence"/>
</dbReference>
<evidence type="ECO:0008006" key="3">
    <source>
        <dbReference type="Google" id="ProtNLM"/>
    </source>
</evidence>